<dbReference type="GO" id="GO:0003677">
    <property type="term" value="F:DNA binding"/>
    <property type="evidence" value="ECO:0007669"/>
    <property type="project" value="UniProtKB-KW"/>
</dbReference>
<dbReference type="InterPro" id="IPR036890">
    <property type="entry name" value="HATPase_C_sf"/>
</dbReference>
<accession>A0A563EPW2</accession>
<dbReference type="PANTHER" id="PTHR24421:SF61">
    <property type="entry name" value="OXYGEN SENSOR HISTIDINE KINASE NREB"/>
    <property type="match status" value="1"/>
</dbReference>
<evidence type="ECO:0000256" key="6">
    <source>
        <dbReference type="ARBA" id="ARBA00023163"/>
    </source>
</evidence>
<keyword evidence="3" id="KW-0902">Two-component regulatory system</keyword>
<keyword evidence="1" id="KW-0808">Transferase</keyword>
<keyword evidence="6" id="KW-0804">Transcription</keyword>
<dbReference type="Gene3D" id="3.30.565.10">
    <property type="entry name" value="Histidine kinase-like ATPase, C-terminal domain"/>
    <property type="match status" value="1"/>
</dbReference>
<proteinExistence type="predicted"/>
<organism evidence="8 9">
    <name type="scientific">Lentzea tibetensis</name>
    <dbReference type="NCBI Taxonomy" id="2591470"/>
    <lineage>
        <taxon>Bacteria</taxon>
        <taxon>Bacillati</taxon>
        <taxon>Actinomycetota</taxon>
        <taxon>Actinomycetes</taxon>
        <taxon>Pseudonocardiales</taxon>
        <taxon>Pseudonocardiaceae</taxon>
        <taxon>Lentzea</taxon>
    </lineage>
</organism>
<dbReference type="Proteomes" id="UP000316639">
    <property type="component" value="Unassembled WGS sequence"/>
</dbReference>
<dbReference type="InterPro" id="IPR011712">
    <property type="entry name" value="Sig_transdc_His_kin_sub3_dim/P"/>
</dbReference>
<dbReference type="PANTHER" id="PTHR24421">
    <property type="entry name" value="NITRATE/NITRITE SENSOR PROTEIN NARX-RELATED"/>
    <property type="match status" value="1"/>
</dbReference>
<keyword evidence="5" id="KW-0238">DNA-binding</keyword>
<dbReference type="RefSeq" id="WP_146354712.1">
    <property type="nucleotide sequence ID" value="NZ_VOBR01000016.1"/>
</dbReference>
<evidence type="ECO:0000313" key="8">
    <source>
        <dbReference type="EMBL" id="TWP49238.1"/>
    </source>
</evidence>
<evidence type="ECO:0000256" key="2">
    <source>
        <dbReference type="ARBA" id="ARBA00022777"/>
    </source>
</evidence>
<reference evidence="8 9" key="1">
    <citation type="submission" date="2019-07" db="EMBL/GenBank/DDBJ databases">
        <title>Lentzea xizangensis sp. nov., isolated from Qinghai-Tibetan Plateau Soils.</title>
        <authorList>
            <person name="Huang J."/>
        </authorList>
    </citation>
    <scope>NUCLEOTIDE SEQUENCE [LARGE SCALE GENOMIC DNA]</scope>
    <source>
        <strain evidence="8 9">FXJ1.1311</strain>
    </source>
</reference>
<dbReference type="GO" id="GO:0000155">
    <property type="term" value="F:phosphorelay sensor kinase activity"/>
    <property type="evidence" value="ECO:0007669"/>
    <property type="project" value="InterPro"/>
</dbReference>
<evidence type="ECO:0000256" key="4">
    <source>
        <dbReference type="ARBA" id="ARBA00023015"/>
    </source>
</evidence>
<dbReference type="EMBL" id="VOBR01000016">
    <property type="protein sequence ID" value="TWP49238.1"/>
    <property type="molecule type" value="Genomic_DNA"/>
</dbReference>
<dbReference type="InterPro" id="IPR046335">
    <property type="entry name" value="LacI/GalR-like_sensor"/>
</dbReference>
<evidence type="ECO:0000256" key="3">
    <source>
        <dbReference type="ARBA" id="ARBA00023012"/>
    </source>
</evidence>
<dbReference type="GO" id="GO:0016020">
    <property type="term" value="C:membrane"/>
    <property type="evidence" value="ECO:0007669"/>
    <property type="project" value="InterPro"/>
</dbReference>
<dbReference type="SUPFAM" id="SSF53822">
    <property type="entry name" value="Periplasmic binding protein-like I"/>
    <property type="match status" value="1"/>
</dbReference>
<evidence type="ECO:0000256" key="1">
    <source>
        <dbReference type="ARBA" id="ARBA00022679"/>
    </source>
</evidence>
<dbReference type="InterPro" id="IPR050482">
    <property type="entry name" value="Sensor_HK_TwoCompSys"/>
</dbReference>
<dbReference type="SUPFAM" id="SSF55874">
    <property type="entry name" value="ATPase domain of HSP90 chaperone/DNA topoisomerase II/histidine kinase"/>
    <property type="match status" value="1"/>
</dbReference>
<dbReference type="CDD" id="cd06267">
    <property type="entry name" value="PBP1_LacI_sugar_binding-like"/>
    <property type="match status" value="1"/>
</dbReference>
<dbReference type="Gene3D" id="3.40.50.2300">
    <property type="match status" value="2"/>
</dbReference>
<protein>
    <recommendedName>
        <fullName evidence="7">Histidine kinase/HSP90-like ATPase domain-containing protein</fullName>
    </recommendedName>
</protein>
<dbReference type="OrthoDB" id="9799345at2"/>
<keyword evidence="9" id="KW-1185">Reference proteome</keyword>
<dbReference type="Gene3D" id="1.20.5.1930">
    <property type="match status" value="1"/>
</dbReference>
<keyword evidence="2" id="KW-0418">Kinase</keyword>
<dbReference type="InterPro" id="IPR003594">
    <property type="entry name" value="HATPase_dom"/>
</dbReference>
<dbReference type="Pfam" id="PF13377">
    <property type="entry name" value="Peripla_BP_3"/>
    <property type="match status" value="1"/>
</dbReference>
<dbReference type="CDD" id="cd16917">
    <property type="entry name" value="HATPase_UhpB-NarQ-NarX-like"/>
    <property type="match status" value="1"/>
</dbReference>
<dbReference type="GO" id="GO:0046983">
    <property type="term" value="F:protein dimerization activity"/>
    <property type="evidence" value="ECO:0007669"/>
    <property type="project" value="InterPro"/>
</dbReference>
<keyword evidence="4" id="KW-0805">Transcription regulation</keyword>
<dbReference type="Pfam" id="PF02518">
    <property type="entry name" value="HATPase_c"/>
    <property type="match status" value="1"/>
</dbReference>
<evidence type="ECO:0000313" key="9">
    <source>
        <dbReference type="Proteomes" id="UP000316639"/>
    </source>
</evidence>
<feature type="domain" description="Histidine kinase/HSP90-like ATPase" evidence="7">
    <location>
        <begin position="634"/>
        <end position="730"/>
    </location>
</feature>
<evidence type="ECO:0000256" key="5">
    <source>
        <dbReference type="ARBA" id="ARBA00023125"/>
    </source>
</evidence>
<evidence type="ECO:0000259" key="7">
    <source>
        <dbReference type="SMART" id="SM00387"/>
    </source>
</evidence>
<dbReference type="InterPro" id="IPR028082">
    <property type="entry name" value="Peripla_BP_I"/>
</dbReference>
<name>A0A563EPW2_9PSEU</name>
<dbReference type="SMART" id="SM00387">
    <property type="entry name" value="HATPase_c"/>
    <property type="match status" value="1"/>
</dbReference>
<sequence>MVSRSRPVVGMLQQNLFDIYADQSFGAMDAARELGLDLITFCGRPLEDTGFKRQANVVYDLVGPESVDALVVWSSTLGIHVGSERMEAFRRQYSPLPVVAVEQALGDAPMVLMDNRSGMREAVAHLIEAHGHTRIAFVRGPTTHDGAEERYQGYLDAMRDHGLTVDPQLVSANSEPWTSDGIASPDAVVTCGVTSTDTEGVATGHAAEIDPEWLARILADPPEAVAAVNDGFAVAVVAALAGAGLSVPGDVAVVGFDDSINITSDELGFSEPSGDDGPAVDSLSLTTVRAPFWELGHRAVEVVARLLNGEPVDPVVTVPTELVVRRSCGCEPAEAPELSAPEERDWQYMQVIVEKRSQIVREIGQDLIAASDADELLDMLPGALSKIGIPSCYLASYHGDLPSPDDTETQVKRANRTATAWSDLLFACEDGVRLDITPDLEIFRSVELVPGDLLAGPRPRNTVLAPLYFTDEQLGFVLLEVGPRIGWLYETLQSQLSAALHRAFMVERERAALAAVEDAHRREERQRLAGDLHDSVSQALFSMNLHTRALQLMVERGNDSTRDAKMARGLEDLRDLTQTALSEMRALIFQLRPDALHNDGLVVAIRKQAAALSAREGLDILVDTSQDHFPLDERAESELFLFVREALHNCAKHAQAERIKVRLVEPGSVDGTLEIEVLDDGTGFDPRVRRPGHFGLDTMRERVEGLGGQFVIDSSPTTSTTVRAILPHILAGTNGSVRL</sequence>
<dbReference type="AlphaFoldDB" id="A0A563EPW2"/>
<dbReference type="Pfam" id="PF07730">
    <property type="entry name" value="HisKA_3"/>
    <property type="match status" value="1"/>
</dbReference>
<gene>
    <name evidence="8" type="ORF">FKR81_24280</name>
</gene>
<comment type="caution">
    <text evidence="8">The sequence shown here is derived from an EMBL/GenBank/DDBJ whole genome shotgun (WGS) entry which is preliminary data.</text>
</comment>